<accession>A0A1V4JHZ8</accession>
<protein>
    <submittedName>
        <fullName evidence="2">Uncharacterized protein</fullName>
    </submittedName>
</protein>
<feature type="compositionally biased region" description="Basic and acidic residues" evidence="1">
    <location>
        <begin position="72"/>
        <end position="90"/>
    </location>
</feature>
<proteinExistence type="predicted"/>
<gene>
    <name evidence="2" type="ORF">AV530_019962</name>
</gene>
<evidence type="ECO:0000313" key="2">
    <source>
        <dbReference type="EMBL" id="OPJ71665.1"/>
    </source>
</evidence>
<dbReference type="EMBL" id="LSYS01007350">
    <property type="protein sequence ID" value="OPJ71665.1"/>
    <property type="molecule type" value="Genomic_DNA"/>
</dbReference>
<feature type="region of interest" description="Disordered" evidence="1">
    <location>
        <begin position="71"/>
        <end position="90"/>
    </location>
</feature>
<dbReference type="OrthoDB" id="8732832at2759"/>
<dbReference type="Proteomes" id="UP000190648">
    <property type="component" value="Unassembled WGS sequence"/>
</dbReference>
<keyword evidence="3" id="KW-1185">Reference proteome</keyword>
<comment type="caution">
    <text evidence="2">The sequence shown here is derived from an EMBL/GenBank/DDBJ whole genome shotgun (WGS) entry which is preliminary data.</text>
</comment>
<organism evidence="2 3">
    <name type="scientific">Patagioenas fasciata monilis</name>
    <dbReference type="NCBI Taxonomy" id="372326"/>
    <lineage>
        <taxon>Eukaryota</taxon>
        <taxon>Metazoa</taxon>
        <taxon>Chordata</taxon>
        <taxon>Craniata</taxon>
        <taxon>Vertebrata</taxon>
        <taxon>Euteleostomi</taxon>
        <taxon>Archelosauria</taxon>
        <taxon>Archosauria</taxon>
        <taxon>Dinosauria</taxon>
        <taxon>Saurischia</taxon>
        <taxon>Theropoda</taxon>
        <taxon>Coelurosauria</taxon>
        <taxon>Aves</taxon>
        <taxon>Neognathae</taxon>
        <taxon>Neoaves</taxon>
        <taxon>Columbimorphae</taxon>
        <taxon>Columbiformes</taxon>
        <taxon>Columbidae</taxon>
        <taxon>Patagioenas</taxon>
    </lineage>
</organism>
<sequence length="90" mass="10183">MLIRPVCVCICAVVRTRRTEVAGLLLRSVCAENPMLGSAPWLNTADQPMKTSIPGQRKESSERQHLLFQAWKQERGQELESAESEKTTER</sequence>
<feature type="compositionally biased region" description="Polar residues" evidence="1">
    <location>
        <begin position="44"/>
        <end position="54"/>
    </location>
</feature>
<evidence type="ECO:0000256" key="1">
    <source>
        <dbReference type="SAM" id="MobiDB-lite"/>
    </source>
</evidence>
<feature type="region of interest" description="Disordered" evidence="1">
    <location>
        <begin position="40"/>
        <end position="63"/>
    </location>
</feature>
<evidence type="ECO:0000313" key="3">
    <source>
        <dbReference type="Proteomes" id="UP000190648"/>
    </source>
</evidence>
<reference evidence="2 3" key="1">
    <citation type="submission" date="2016-02" db="EMBL/GenBank/DDBJ databases">
        <title>Band-tailed pigeon sequencing and assembly.</title>
        <authorList>
            <person name="Soares A.E."/>
            <person name="Novak B.J."/>
            <person name="Rice E.S."/>
            <person name="O'Connell B."/>
            <person name="Chang D."/>
            <person name="Weber S."/>
            <person name="Shapiro B."/>
        </authorList>
    </citation>
    <scope>NUCLEOTIDE SEQUENCE [LARGE SCALE GENOMIC DNA]</scope>
    <source>
        <strain evidence="2">BTP2013</strain>
        <tissue evidence="2">Blood</tissue>
    </source>
</reference>
<name>A0A1V4JHZ8_PATFA</name>
<dbReference type="AlphaFoldDB" id="A0A1V4JHZ8"/>